<dbReference type="InterPro" id="IPR016024">
    <property type="entry name" value="ARM-type_fold"/>
</dbReference>
<evidence type="ECO:0000256" key="1">
    <source>
        <dbReference type="ARBA" id="ARBA00004496"/>
    </source>
</evidence>
<proteinExistence type="predicted"/>
<comment type="caution">
    <text evidence="7">The sequence shown here is derived from an EMBL/GenBank/DDBJ whole genome shotgun (WGS) entry which is preliminary data.</text>
</comment>
<reference evidence="7" key="1">
    <citation type="submission" date="2021-03" db="EMBL/GenBank/DDBJ databases">
        <authorList>
            <person name="Tagirdzhanova G."/>
        </authorList>
    </citation>
    <scope>NUCLEOTIDE SEQUENCE</scope>
</reference>
<dbReference type="Proteomes" id="UP000664521">
    <property type="component" value="Unassembled WGS sequence"/>
</dbReference>
<dbReference type="SUPFAM" id="SSF48371">
    <property type="entry name" value="ARM repeat"/>
    <property type="match status" value="2"/>
</dbReference>
<dbReference type="InterPro" id="IPR055443">
    <property type="entry name" value="HEAT_ECM29"/>
</dbReference>
<dbReference type="GO" id="GO:0005737">
    <property type="term" value="C:cytoplasm"/>
    <property type="evidence" value="ECO:0007669"/>
    <property type="project" value="UniProtKB-SubCell"/>
</dbReference>
<dbReference type="InterPro" id="IPR024372">
    <property type="entry name" value="Ecm29_N"/>
</dbReference>
<keyword evidence="8" id="KW-1185">Reference proteome</keyword>
<dbReference type="PANTHER" id="PTHR23346">
    <property type="entry name" value="TRANSLATIONAL ACTIVATOR GCN1-RELATED"/>
    <property type="match status" value="1"/>
</dbReference>
<evidence type="ECO:0000256" key="4">
    <source>
        <dbReference type="ARBA" id="ARBA00022942"/>
    </source>
</evidence>
<dbReference type="Pfam" id="PF13001">
    <property type="entry name" value="ECM29_N"/>
    <property type="match status" value="2"/>
</dbReference>
<dbReference type="GO" id="GO:0043248">
    <property type="term" value="P:proteasome assembly"/>
    <property type="evidence" value="ECO:0007669"/>
    <property type="project" value="InterPro"/>
</dbReference>
<comment type="subcellular location">
    <subcellularLocation>
        <location evidence="1">Cytoplasm</location>
    </subcellularLocation>
</comment>
<keyword evidence="4 7" id="KW-0647">Proteasome</keyword>
<sequence>MTEISEQRELSLVGKVELRIALVETDSKLESTLKTYLPPLLLKLASEHMSVRNKVSGYSKSPTIHLLLVAVNFVRVISICQHINTRVKLPTIKLPVAALLKQYKESNNHLIRHFNLLYIQQGIDRLTVTDQLDLLPPLITGLDADYASSVSNAASLFHLLLRILHSLALPVRGGNEDVELRSRLGLGRSSKDSAFVALWLGKLLLLTLGLPESTRGPGLSTEDVTFLCLNGKKDTWVPNAGGLNLVETKVRAAKFLASGAFVDMERFLPAIFASSDPNSRLSDVGDDILKRIDPAASLEDPNFLKSLYEIYLGTRGINGSLPARPPLQIKILGLLCKSKQAANFMTQSNQIIKEGLVPSEDNTQPGRNQPIKQGLEASKLRDHIFIFTNWLTRISSLTQLQSFAPALVSQLRSYIEGQGWPTYGRVGTSNTGELASRGYGYESIGLLAAACPESLLLKPDLDLLRWLFDSLSCDSSGQETSFSIEEALSSVMGAFGTDLSPDVESNLTDLLVDQMGLQIGEVQRSGYHIIRNTRFASVRFANRCLPFHNTKARWIDILAIGDHNEGRNEISEEGKRGLDPYWQENSSLLMRKRSLRDGEDRHDLLRFPDFQDLVAQCYGPINDLDASTAYIQRIPSSKAYDAASLFCRNILIHQALDSSGSTPTIDTDWERKLGALIENNADARQRLRKYLVSMADTGPNSVRRLQLFLQSLFIGVAERVEDNVGRSAECLLELCALSPDAALSVLAPKATSLRQAIVFSSNHSLRTAASNIFGILASHPNSSQSSVRKTLEDFQQKISTWNAAVGAQVYHIHGAILATSFLISRLSQRRASLKDYQAFIDSFLKAILDITCDSRDGILVEGAISALSEVAAYGVITLKSLPKPHSIPSIVSKLKVKAVGGDEKAILALGDLSMLCAEDDEDIHLELIINELYSLHETRQPEVQFAVGSALSFVAVGWSSEVSIGRLDVEGLPGSMPRRQKTLSGMIDKILKDCRTTRPSLRQASAIWLLCLVQYCGHHQEITSRLRECQVAFKGFLADHDSLNRESAARGLTFVYEKGDKSVKDELVRDLVASFTGTTTGLAGSVSDQTQLFEPGALPTGDNQSITTYKDIMSLAAEVGDPSLVYRFMSMASNNAIWSSRATFGHFGLSQILSDSSVDGYLAQNPRIYQVLFRYRFDANTNVRASMNDIWKVLVKDTSAVTEKFFDSIMEDLLKNILGKEWRVRQACCAAIADLVQGRPLERYERYLNQIWTLTFKVCDDIKASVREAAQALARVLAGILTRSLEAGESSAQNIGAMLKIVLPFLFSTSGLESGSKEIQIFSLSTLLDIIKSSNSKTLRPFIPDLVRQLIALLSVFENEGINYLHLNADKYGVTTQQIDDARLNGIKASPLMEAIERCLDTLDEPTMAALRASLEDAIKTAVGLPSKVGASRVLVSLSTRNNFVFKTYADQFLRLARKQLLDRNDTIASAWASACAYLARLATDGEIIQLISYCRELYFDSDNDRHRVIAGDIIHATSKYATDRINALATEVFPFVFIAKHDQHEPAQVLFKNTWNENVGGSRTVLLYLKEIIDLSSEYLESPRWSIKHTSAFAIAECINSVGAEINDGDASIIWPALEKAIAGKTWEGKERVLRALVVFARNSKLMTSNSKVGEQIEKIVVRESKRNNVFYRQEALASLADFVDLREDHDMYPQVLEITGTIIQAYADDSAAMDVDSPSGGQSSKLIREGTLANALSALLRSINPGLLQDEDLSLALARALELVNSATKEDRSSSVQDAIYDEEVKLFGKMVSIRMNNKLEETMVGYARNLSTSRNLVERSRQKALEAITSMVPLARNSDRIRSVLSQAIANARVNERSVSIQRGLERAQKLLIE</sequence>
<dbReference type="Gene3D" id="1.25.10.10">
    <property type="entry name" value="Leucine-rich Repeat Variant"/>
    <property type="match status" value="3"/>
</dbReference>
<dbReference type="EMBL" id="CAJPDS010000036">
    <property type="protein sequence ID" value="CAF9924660.1"/>
    <property type="molecule type" value="Genomic_DNA"/>
</dbReference>
<dbReference type="GO" id="GO:0036503">
    <property type="term" value="P:ERAD pathway"/>
    <property type="evidence" value="ECO:0007669"/>
    <property type="project" value="TreeGrafter"/>
</dbReference>
<dbReference type="PANTHER" id="PTHR23346:SF19">
    <property type="entry name" value="PROTEASOME ADAPTER AND SCAFFOLD PROTEIN ECM29"/>
    <property type="match status" value="1"/>
</dbReference>
<name>A0A8H3FJ43_9LECA</name>
<dbReference type="GO" id="GO:0005634">
    <property type="term" value="C:nucleus"/>
    <property type="evidence" value="ECO:0007669"/>
    <property type="project" value="TreeGrafter"/>
</dbReference>
<organism evidence="7 8">
    <name type="scientific">Heterodermia speciosa</name>
    <dbReference type="NCBI Taxonomy" id="116794"/>
    <lineage>
        <taxon>Eukaryota</taxon>
        <taxon>Fungi</taxon>
        <taxon>Dikarya</taxon>
        <taxon>Ascomycota</taxon>
        <taxon>Pezizomycotina</taxon>
        <taxon>Lecanoromycetes</taxon>
        <taxon>OSLEUM clade</taxon>
        <taxon>Lecanoromycetidae</taxon>
        <taxon>Caliciales</taxon>
        <taxon>Physciaceae</taxon>
        <taxon>Heterodermia</taxon>
    </lineage>
</organism>
<dbReference type="OrthoDB" id="16066at2759"/>
<evidence type="ECO:0000313" key="7">
    <source>
        <dbReference type="EMBL" id="CAF9924660.1"/>
    </source>
</evidence>
<feature type="domain" description="Proteasome component Ecm29 N-terminal" evidence="5">
    <location>
        <begin position="75"/>
        <end position="559"/>
    </location>
</feature>
<dbReference type="InterPro" id="IPR011989">
    <property type="entry name" value="ARM-like"/>
</dbReference>
<keyword evidence="2" id="KW-0963">Cytoplasm</keyword>
<protein>
    <submittedName>
        <fullName evidence="7">Proteasome component M29</fullName>
    </submittedName>
</protein>
<keyword evidence="3" id="KW-0677">Repeat</keyword>
<dbReference type="GO" id="GO:0060090">
    <property type="term" value="F:molecular adaptor activity"/>
    <property type="evidence" value="ECO:0007669"/>
    <property type="project" value="InterPro"/>
</dbReference>
<feature type="domain" description="Proteasome adapter and scaffold protein ECM29 HEAT-repeat" evidence="6">
    <location>
        <begin position="1339"/>
        <end position="1500"/>
    </location>
</feature>
<evidence type="ECO:0000259" key="5">
    <source>
        <dbReference type="Pfam" id="PF13001"/>
    </source>
</evidence>
<evidence type="ECO:0000256" key="2">
    <source>
        <dbReference type="ARBA" id="ARBA00022490"/>
    </source>
</evidence>
<evidence type="ECO:0000259" key="6">
    <source>
        <dbReference type="Pfam" id="PF24492"/>
    </source>
</evidence>
<gene>
    <name evidence="7" type="primary">ECM29</name>
    <name evidence="7" type="ORF">HETSPECPRED_005645</name>
</gene>
<dbReference type="GO" id="GO:0000502">
    <property type="term" value="C:proteasome complex"/>
    <property type="evidence" value="ECO:0007669"/>
    <property type="project" value="UniProtKB-KW"/>
</dbReference>
<evidence type="ECO:0000256" key="3">
    <source>
        <dbReference type="ARBA" id="ARBA00022737"/>
    </source>
</evidence>
<accession>A0A8H3FJ43</accession>
<evidence type="ECO:0000313" key="8">
    <source>
        <dbReference type="Proteomes" id="UP000664521"/>
    </source>
</evidence>
<feature type="domain" description="Proteasome component Ecm29 N-terminal" evidence="5">
    <location>
        <begin position="13"/>
        <end position="55"/>
    </location>
</feature>
<dbReference type="Pfam" id="PF23731">
    <property type="entry name" value="ARM_ECM29_C"/>
    <property type="match status" value="1"/>
</dbReference>
<dbReference type="Pfam" id="PF24492">
    <property type="entry name" value="HEAT_ECM29"/>
    <property type="match status" value="1"/>
</dbReference>